<evidence type="ECO:0000313" key="1">
    <source>
        <dbReference type="EMBL" id="ORM55929.1"/>
    </source>
</evidence>
<keyword evidence="2" id="KW-1185">Reference proteome</keyword>
<evidence type="ECO:0000313" key="2">
    <source>
        <dbReference type="Proteomes" id="UP000193933"/>
    </source>
</evidence>
<dbReference type="AlphaFoldDB" id="A0A1X1C2Q5"/>
<comment type="caution">
    <text evidence="1">The sequence shown here is derived from an EMBL/GenBank/DDBJ whole genome shotgun (WGS) entry which is preliminary data.</text>
</comment>
<dbReference type="EMBL" id="MLFN01000001">
    <property type="protein sequence ID" value="ORM55929.1"/>
    <property type="molecule type" value="Genomic_DNA"/>
</dbReference>
<evidence type="ECO:0008006" key="3">
    <source>
        <dbReference type="Google" id="ProtNLM"/>
    </source>
</evidence>
<proteinExistence type="predicted"/>
<accession>A0A1X1C2Q5</accession>
<organism evidence="1 2">
    <name type="scientific">Pantoea conspicua</name>
    <dbReference type="NCBI Taxonomy" id="472705"/>
    <lineage>
        <taxon>Bacteria</taxon>
        <taxon>Pseudomonadati</taxon>
        <taxon>Pseudomonadota</taxon>
        <taxon>Gammaproteobacteria</taxon>
        <taxon>Enterobacterales</taxon>
        <taxon>Erwiniaceae</taxon>
        <taxon>Pantoea</taxon>
    </lineage>
</organism>
<dbReference type="Proteomes" id="UP000193933">
    <property type="component" value="Unassembled WGS sequence"/>
</dbReference>
<name>A0A1X1C2Q5_9GAMM</name>
<reference evidence="1 2" key="1">
    <citation type="journal article" date="2017" name="Antonie Van Leeuwenhoek">
        <title>Phylogenomic resolution of the bacterial genus Pantoea and its relationship with Erwinia and Tatumella.</title>
        <authorList>
            <person name="Palmer M."/>
            <person name="Steenkamp E.T."/>
            <person name="Coetzee M.P."/>
            <person name="Chan W.Y."/>
            <person name="van Zyl E."/>
            <person name="De Maayer P."/>
            <person name="Coutinho T.A."/>
            <person name="Blom J."/>
            <person name="Smits T.H."/>
            <person name="Duffy B."/>
            <person name="Venter S.N."/>
        </authorList>
    </citation>
    <scope>NUCLEOTIDE SEQUENCE [LARGE SCALE GENOMIC DNA]</scope>
    <source>
        <strain evidence="1 2">LMG 24534</strain>
    </source>
</reference>
<sequence>MSMAIQVPKFGFQEYVPDKKDLCSLCGSNVGEHLLVQCKDDILICPDCIDLLAFLRRQKQAERDENTIQAMLVIESSMPDAYQPRELFEALIKAVRDNKIPRIHVDF</sequence>
<gene>
    <name evidence="1" type="ORF">HA41_00415</name>
</gene>
<protein>
    <recommendedName>
        <fullName evidence="3">ClpX-type ZB domain-containing protein</fullName>
    </recommendedName>
</protein>